<comment type="caution">
    <text evidence="2">The sequence shown here is derived from an EMBL/GenBank/DDBJ whole genome shotgun (WGS) entry which is preliminary data.</text>
</comment>
<name>A0A2S7CXS5_9XANT</name>
<evidence type="ECO:0000313" key="2">
    <source>
        <dbReference type="EMBL" id="PPU66351.1"/>
    </source>
</evidence>
<evidence type="ECO:0000256" key="1">
    <source>
        <dbReference type="SAM" id="MobiDB-lite"/>
    </source>
</evidence>
<dbReference type="AlphaFoldDB" id="A0A2S7CXS5"/>
<organism evidence="2 3">
    <name type="scientific">Xanthomonas codiaei</name>
    <dbReference type="NCBI Taxonomy" id="56463"/>
    <lineage>
        <taxon>Bacteria</taxon>
        <taxon>Pseudomonadati</taxon>
        <taxon>Pseudomonadota</taxon>
        <taxon>Gammaproteobacteria</taxon>
        <taxon>Lysobacterales</taxon>
        <taxon>Lysobacteraceae</taxon>
        <taxon>Xanthomonas</taxon>
    </lineage>
</organism>
<accession>A0A2S7CXS5</accession>
<evidence type="ECO:0000313" key="3">
    <source>
        <dbReference type="Proteomes" id="UP000237872"/>
    </source>
</evidence>
<sequence length="109" mass="12017">MKEQLPHASALVPLHSRTARPACDRTLIRPSGTFSRRREKDEGGNAMQIAEAAQKIGIRDLRQSALMKAAHGVTSLAEINRCPRTRRPHPPFGHLLPHEGGQCPGGRRE</sequence>
<dbReference type="Proteomes" id="UP000237872">
    <property type="component" value="Unassembled WGS sequence"/>
</dbReference>
<feature type="region of interest" description="Disordered" evidence="1">
    <location>
        <begin position="84"/>
        <end position="109"/>
    </location>
</feature>
<reference evidence="2 3" key="1">
    <citation type="submission" date="2016-08" db="EMBL/GenBank/DDBJ databases">
        <authorList>
            <person name="Seilhamer J.J."/>
        </authorList>
    </citation>
    <scope>NUCLEOTIDE SEQUENCE [LARGE SCALE GENOMIC DNA]</scope>
    <source>
        <strain evidence="2 3">CFBP4690</strain>
    </source>
</reference>
<dbReference type="EMBL" id="MDEC01000002">
    <property type="protein sequence ID" value="PPU66351.1"/>
    <property type="molecule type" value="Genomic_DNA"/>
</dbReference>
<protein>
    <submittedName>
        <fullName evidence="2">Uncharacterized protein</fullName>
    </submittedName>
</protein>
<gene>
    <name evidence="2" type="ORF">XcodCFBP4690_02140</name>
</gene>
<proteinExistence type="predicted"/>